<feature type="domain" description="Haem-binding" evidence="1">
    <location>
        <begin position="12"/>
        <end position="147"/>
    </location>
</feature>
<dbReference type="InterPro" id="IPR025992">
    <property type="entry name" value="Haem-bd"/>
</dbReference>
<name>A0A0B4DDG1_9FLAO</name>
<reference evidence="2 3" key="1">
    <citation type="submission" date="2014-12" db="EMBL/GenBank/DDBJ databases">
        <title>Genome sequencing of Chryseobacterium taiwanense TPW19.</title>
        <authorList>
            <person name="Tan P.W."/>
            <person name="Chan K.-G."/>
        </authorList>
    </citation>
    <scope>NUCLEOTIDE SEQUENCE [LARGE SCALE GENOMIC DNA]</scope>
    <source>
        <strain evidence="2 3">TPW19</strain>
    </source>
</reference>
<gene>
    <name evidence="2" type="ORF">RM51_12570</name>
</gene>
<dbReference type="Pfam" id="PF14376">
    <property type="entry name" value="Haem_bd"/>
    <property type="match status" value="1"/>
</dbReference>
<keyword evidence="3" id="KW-1185">Reference proteome</keyword>
<dbReference type="RefSeq" id="WP_039369978.1">
    <property type="nucleotide sequence ID" value="NZ_JWTA01000010.1"/>
</dbReference>
<evidence type="ECO:0000313" key="2">
    <source>
        <dbReference type="EMBL" id="KIC62365.1"/>
    </source>
</evidence>
<proteinExistence type="predicted"/>
<organism evidence="2 3">
    <name type="scientific">Chryseobacterium taiwanense</name>
    <dbReference type="NCBI Taxonomy" id="363331"/>
    <lineage>
        <taxon>Bacteria</taxon>
        <taxon>Pseudomonadati</taxon>
        <taxon>Bacteroidota</taxon>
        <taxon>Flavobacteriia</taxon>
        <taxon>Flavobacteriales</taxon>
        <taxon>Weeksellaceae</taxon>
        <taxon>Chryseobacterium group</taxon>
        <taxon>Chryseobacterium</taxon>
    </lineage>
</organism>
<comment type="caution">
    <text evidence="2">The sequence shown here is derived from an EMBL/GenBank/DDBJ whole genome shotgun (WGS) entry which is preliminary data.</text>
</comment>
<sequence>MVTVKKVLFWLLIGFVLIQFIPVDKTNAAVKSSVNFVDVKKTPAKISNLIKSACYDCHSNETVYPKYAYFAPISWSIKSHVNEGREHLNFSVWESYNKDLKKSMLDKSIQTIQTKAMPLPGYTVYHKEANLSEAERALLVKYFEEIIKNNAY</sequence>
<dbReference type="OrthoDB" id="196738at2"/>
<protein>
    <submittedName>
        <fullName evidence="2">Cytochrome C</fullName>
    </submittedName>
</protein>
<dbReference type="Proteomes" id="UP000031167">
    <property type="component" value="Unassembled WGS sequence"/>
</dbReference>
<accession>A0A0B4DDG1</accession>
<evidence type="ECO:0000313" key="3">
    <source>
        <dbReference type="Proteomes" id="UP000031167"/>
    </source>
</evidence>
<dbReference type="EMBL" id="JWTA01000010">
    <property type="protein sequence ID" value="KIC62365.1"/>
    <property type="molecule type" value="Genomic_DNA"/>
</dbReference>
<dbReference type="SMART" id="SM01235">
    <property type="entry name" value="Haem_bd"/>
    <property type="match status" value="1"/>
</dbReference>
<evidence type="ECO:0000259" key="1">
    <source>
        <dbReference type="SMART" id="SM01235"/>
    </source>
</evidence>
<dbReference type="AlphaFoldDB" id="A0A0B4DDG1"/>